<proteinExistence type="predicted"/>
<evidence type="ECO:0000313" key="3">
    <source>
        <dbReference type="Proteomes" id="UP000177798"/>
    </source>
</evidence>
<name>A0A1D9Q8Z1_SCLS1</name>
<dbReference type="EMBL" id="CP017820">
    <property type="protein sequence ID" value="APA11420.1"/>
    <property type="molecule type" value="Genomic_DNA"/>
</dbReference>
<feature type="region of interest" description="Disordered" evidence="1">
    <location>
        <begin position="1"/>
        <end position="23"/>
    </location>
</feature>
<organism evidence="2 3">
    <name type="scientific">Sclerotinia sclerotiorum (strain ATCC 18683 / 1980 / Ss-1)</name>
    <name type="common">White mold</name>
    <name type="synonym">Whetzelinia sclerotiorum</name>
    <dbReference type="NCBI Taxonomy" id="665079"/>
    <lineage>
        <taxon>Eukaryota</taxon>
        <taxon>Fungi</taxon>
        <taxon>Dikarya</taxon>
        <taxon>Ascomycota</taxon>
        <taxon>Pezizomycotina</taxon>
        <taxon>Leotiomycetes</taxon>
        <taxon>Helotiales</taxon>
        <taxon>Sclerotiniaceae</taxon>
        <taxon>Sclerotinia</taxon>
    </lineage>
</organism>
<sequence>MCRISSIENKNKRSSPQRNDMKLNRTRLQCLPHEPTRKQRLIRWVRHLSPHHQLWEILKPVTKICPEESKVEIASANLLTRDILGDDLEKCSHSNGWQVASKQILTRLTTTPLEDHNPDSSLGQKLFTNTEEAICEIADNPLFSGEGLKIMQTPDARRLSTHSETGKDCTISQTPLYGNTYSKVQLGHPQPIVHSILQRPYRDKAQSSPANPPRPNLLTNIHHRNLSGSAVFRKNKRIRFLGDVTKKRKRHRMMTRILKNEIVNLRENEKKLQQHFEGEFTRVVRALQEI</sequence>
<evidence type="ECO:0000256" key="1">
    <source>
        <dbReference type="SAM" id="MobiDB-lite"/>
    </source>
</evidence>
<accession>A0A1D9Q8Z1</accession>
<reference evidence="3" key="1">
    <citation type="journal article" date="2017" name="Genome Biol. Evol.">
        <title>The complete genome sequence of the phytopathogenic fungus Sclerotinia sclerotiorum reveals insights into the genome architecture of broad host range pathogens.</title>
        <authorList>
            <person name="Derbyshire M."/>
            <person name="Denton-Giles M."/>
            <person name="Hegedus D."/>
            <person name="Seifbarghy S."/>
            <person name="Rollins J."/>
            <person name="van Kan J."/>
            <person name="Seidl M.F."/>
            <person name="Faino L."/>
            <person name="Mbengue M."/>
            <person name="Navaud O."/>
            <person name="Raffaele S."/>
            <person name="Hammond-Kosack K."/>
            <person name="Heard S."/>
            <person name="Oliver R."/>
        </authorList>
    </citation>
    <scope>NUCLEOTIDE SEQUENCE [LARGE SCALE GENOMIC DNA]</scope>
    <source>
        <strain evidence="3">ATCC 18683 / 1980 / Ss-1</strain>
    </source>
</reference>
<dbReference type="VEuPathDB" id="FungiDB:sscle_07g061900"/>
<protein>
    <submittedName>
        <fullName evidence="2">Uncharacterized protein</fullName>
    </submittedName>
</protein>
<dbReference type="Proteomes" id="UP000177798">
    <property type="component" value="Chromosome 7"/>
</dbReference>
<gene>
    <name evidence="2" type="ORF">sscle_07g061900</name>
</gene>
<dbReference type="AlphaFoldDB" id="A0A1D9Q8Z1"/>
<evidence type="ECO:0000313" key="2">
    <source>
        <dbReference type="EMBL" id="APA11420.1"/>
    </source>
</evidence>